<organism evidence="1 2">
    <name type="scientific">Desulfuribacillus stibiiarsenatis</name>
    <dbReference type="NCBI Taxonomy" id="1390249"/>
    <lineage>
        <taxon>Bacteria</taxon>
        <taxon>Bacillati</taxon>
        <taxon>Bacillota</taxon>
        <taxon>Desulfuribacillia</taxon>
        <taxon>Desulfuribacillales</taxon>
        <taxon>Desulfuribacillaceae</taxon>
        <taxon>Desulfuribacillus</taxon>
    </lineage>
</organism>
<dbReference type="InterPro" id="IPR029063">
    <property type="entry name" value="SAM-dependent_MTases_sf"/>
</dbReference>
<protein>
    <recommendedName>
        <fullName evidence="3">Methyltransferase domain-containing protein</fullName>
    </recommendedName>
</protein>
<dbReference type="EMBL" id="MJAT01000001">
    <property type="protein sequence ID" value="OEH87027.1"/>
    <property type="molecule type" value="Genomic_DNA"/>
</dbReference>
<evidence type="ECO:0008006" key="3">
    <source>
        <dbReference type="Google" id="ProtNLM"/>
    </source>
</evidence>
<dbReference type="Proteomes" id="UP000095255">
    <property type="component" value="Unassembled WGS sequence"/>
</dbReference>
<dbReference type="Gene3D" id="3.40.50.150">
    <property type="entry name" value="Vaccinia Virus protein VP39"/>
    <property type="match status" value="1"/>
</dbReference>
<name>A0A1E5LA70_9FIRM</name>
<keyword evidence="2" id="KW-1185">Reference proteome</keyword>
<evidence type="ECO:0000313" key="1">
    <source>
        <dbReference type="EMBL" id="OEH87027.1"/>
    </source>
</evidence>
<dbReference type="SUPFAM" id="SSF53335">
    <property type="entry name" value="S-adenosyl-L-methionine-dependent methyltransferases"/>
    <property type="match status" value="1"/>
</dbReference>
<dbReference type="AlphaFoldDB" id="A0A1E5LA70"/>
<evidence type="ECO:0000313" key="2">
    <source>
        <dbReference type="Proteomes" id="UP000095255"/>
    </source>
</evidence>
<accession>A0A1E5LA70</accession>
<comment type="caution">
    <text evidence="1">The sequence shown here is derived from an EMBL/GenBank/DDBJ whole genome shotgun (WGS) entry which is preliminary data.</text>
</comment>
<sequence>MHEMAFLEETSKTYRDSLQSDTIRRLAIQTFLPYLNGGVALELGCSDGLATNMIASKVDQLDVIDGSKYFIEKAKNNLEQDNVYFYYSLFEEFQQKNKQKYDYIFASYVLEHVMNVEEIFHMMRSNLKDDGLLFITVPNSRALSRQLALHMGLLDDLKILTANDTLHGHRRVYDRVTLNKEIEKFGFISISQGGIMLKILADFQMDELMGKGILLEEHIQGLYKLGLEYPDLCGSLFSVCKKARDCNHSSI</sequence>
<reference evidence="1 2" key="1">
    <citation type="submission" date="2016-09" db="EMBL/GenBank/DDBJ databases">
        <title>Desulfuribacillus arsenicus sp. nov., an obligately anaerobic, dissimilatory arsenic- and antimonate-reducing bacterium isolated from anoxic sediments.</title>
        <authorList>
            <person name="Abin C.A."/>
            <person name="Hollibaugh J.T."/>
        </authorList>
    </citation>
    <scope>NUCLEOTIDE SEQUENCE [LARGE SCALE GENOMIC DNA]</scope>
    <source>
        <strain evidence="1 2">MLFW-2</strain>
    </source>
</reference>
<dbReference type="CDD" id="cd02440">
    <property type="entry name" value="AdoMet_MTases"/>
    <property type="match status" value="1"/>
</dbReference>
<dbReference type="PANTHER" id="PTHR43861">
    <property type="entry name" value="TRANS-ACONITATE 2-METHYLTRANSFERASE-RELATED"/>
    <property type="match status" value="1"/>
</dbReference>
<gene>
    <name evidence="1" type="ORF">BHU72_00245</name>
</gene>
<dbReference type="Pfam" id="PF13489">
    <property type="entry name" value="Methyltransf_23"/>
    <property type="match status" value="1"/>
</dbReference>
<dbReference type="STRING" id="1390249.BHU72_00245"/>
<proteinExistence type="predicted"/>